<dbReference type="EMBL" id="CP118848">
    <property type="protein sequence ID" value="WHI61423.1"/>
    <property type="molecule type" value="Genomic_DNA"/>
</dbReference>
<dbReference type="InterPro" id="IPR025989">
    <property type="entry name" value="Virulence_F_dom"/>
</dbReference>
<dbReference type="SUPFAM" id="SSF110836">
    <property type="entry name" value="Hypothetical protein SAV1430"/>
    <property type="match status" value="1"/>
</dbReference>
<protein>
    <recommendedName>
        <fullName evidence="2">Conserved virulence factor C</fullName>
    </recommendedName>
</protein>
<comment type="similarity">
    <text evidence="1">Belongs to the CvfC family.</text>
</comment>
<dbReference type="AlphaFoldDB" id="A0AAX3W7Y9"/>
<gene>
    <name evidence="4" type="ORF">PYH69_07280</name>
</gene>
<dbReference type="SMART" id="SM00932">
    <property type="entry name" value="Nfu_N"/>
    <property type="match status" value="1"/>
</dbReference>
<dbReference type="InterPro" id="IPR014824">
    <property type="entry name" value="Nfu/NifU_N"/>
</dbReference>
<sequence>MEIVRVEPTPSPNTMKIVLSFKKEDRTSQTYTEVNDHNPEFINRILQLDGIRSVFHVMDFIAVDKKGKENWDTLLKDVTAAISGTEDDNEEQEAKVNEHYGEVKAEVLRFKGIPYQIKLTTENEEKRKQLPEIYIDSMLKATKDEDNVVFLRKWDDLGIRYGELDDVMETVQEEILALYPESILENLVEEALTKDITIPEKQFIHVSKEEFEQEQDWKTRLRMLNDFPTPTEDDYPLLEVALNDEKPQIRRMAVVLLGMIETKETLPYLYEAMKDKNVAVRRTAGDCFSDLGFKEALPVMIEALEDPQKIVRWRAAMFIFDEGDETALPALKNRQDDPAFDVKLQVQMAIERIENGEAALGSVWKQMANRKREEN</sequence>
<dbReference type="InterPro" id="IPR004155">
    <property type="entry name" value="PBS_lyase_HEAT"/>
</dbReference>
<evidence type="ECO:0000256" key="2">
    <source>
        <dbReference type="ARBA" id="ARBA00015469"/>
    </source>
</evidence>
<accession>A0AAX3W7Y9</accession>
<dbReference type="InterPro" id="IPR011989">
    <property type="entry name" value="ARM-like"/>
</dbReference>
<dbReference type="Pfam" id="PF13769">
    <property type="entry name" value="Virulence_fact"/>
    <property type="match status" value="1"/>
</dbReference>
<evidence type="ECO:0000256" key="1">
    <source>
        <dbReference type="ARBA" id="ARBA00010064"/>
    </source>
</evidence>
<proteinExistence type="inferred from homology"/>
<dbReference type="Proteomes" id="UP001223261">
    <property type="component" value="Chromosome"/>
</dbReference>
<evidence type="ECO:0000313" key="4">
    <source>
        <dbReference type="EMBL" id="WHI61423.1"/>
    </source>
</evidence>
<dbReference type="Gene3D" id="3.30.1370.70">
    <property type="entry name" value="Scaffold protein Nfu/NifU, N-terminal domain"/>
    <property type="match status" value="1"/>
</dbReference>
<dbReference type="GO" id="GO:0016491">
    <property type="term" value="F:oxidoreductase activity"/>
    <property type="evidence" value="ECO:0007669"/>
    <property type="project" value="TreeGrafter"/>
</dbReference>
<organism evidence="4 5">
    <name type="scientific">Mammaliicoccus lentus</name>
    <name type="common">Staphylococcus lentus</name>
    <dbReference type="NCBI Taxonomy" id="42858"/>
    <lineage>
        <taxon>Bacteria</taxon>
        <taxon>Bacillati</taxon>
        <taxon>Bacillota</taxon>
        <taxon>Bacilli</taxon>
        <taxon>Bacillales</taxon>
        <taxon>Staphylococcaceae</taxon>
        <taxon>Mammaliicoccus</taxon>
    </lineage>
</organism>
<dbReference type="InterPro" id="IPR016024">
    <property type="entry name" value="ARM-type_fold"/>
</dbReference>
<dbReference type="SUPFAM" id="SSF48371">
    <property type="entry name" value="ARM repeat"/>
    <property type="match status" value="1"/>
</dbReference>
<evidence type="ECO:0000259" key="3">
    <source>
        <dbReference type="SMART" id="SM00932"/>
    </source>
</evidence>
<evidence type="ECO:0000313" key="5">
    <source>
        <dbReference type="Proteomes" id="UP001223261"/>
    </source>
</evidence>
<name>A0AAX3W7Y9_MAMLE</name>
<dbReference type="SMART" id="SM00567">
    <property type="entry name" value="EZ_HEAT"/>
    <property type="match status" value="3"/>
</dbReference>
<dbReference type="Pfam" id="PF08712">
    <property type="entry name" value="Nfu_N"/>
    <property type="match status" value="1"/>
</dbReference>
<dbReference type="Gene3D" id="1.25.10.10">
    <property type="entry name" value="Leucine-rich Repeat Variant"/>
    <property type="match status" value="1"/>
</dbReference>
<dbReference type="PANTHER" id="PTHR12697:SF37">
    <property type="entry name" value="CONSERVED VIRULENCE FACTOR C"/>
    <property type="match status" value="1"/>
</dbReference>
<dbReference type="Pfam" id="PF13646">
    <property type="entry name" value="HEAT_2"/>
    <property type="match status" value="1"/>
</dbReference>
<dbReference type="RefSeq" id="WP_017000166.1">
    <property type="nucleotide sequence ID" value="NZ_CABIVY010000034.1"/>
</dbReference>
<dbReference type="InterPro" id="IPR036498">
    <property type="entry name" value="Nfu/NifU_N_sf"/>
</dbReference>
<feature type="domain" description="Scaffold protein Nfu/NifU N-terminal" evidence="3">
    <location>
        <begin position="4"/>
        <end position="89"/>
    </location>
</feature>
<reference evidence="4" key="1">
    <citation type="journal article" date="2023" name="Antibiotics">
        <title>Prevalence and Molecular Characterization of Methicillin-Resistant Staphylococci (MRS) and Mammaliicocci (MRM) in Dromedary Camels from Algeria: First Detection of SCCmec-mecC Hybrid in Methicillin-Resistant Mammaliicoccus lentus.</title>
        <authorList>
            <person name="Belhout C."/>
            <person name="Boyen F."/>
            <person name="Vereecke N."/>
            <person name="Theuns S."/>
            <person name="Taibi N."/>
            <person name="Stegger M."/>
            <person name="de la Fe-Rodriguez P.Y."/>
            <person name="Bouayad L."/>
            <person name="Elgroud R."/>
            <person name="Butaye P."/>
        </authorList>
    </citation>
    <scope>NUCLEOTIDE SEQUENCE</scope>
    <source>
        <strain evidence="4">7048</strain>
    </source>
</reference>
<dbReference type="PANTHER" id="PTHR12697">
    <property type="entry name" value="PBS LYASE HEAT-LIKE PROTEIN"/>
    <property type="match status" value="1"/>
</dbReference>